<name>A0A972NY04_9BURK</name>
<dbReference type="InterPro" id="IPR011583">
    <property type="entry name" value="Chitinase_II/V-like_cat"/>
</dbReference>
<dbReference type="InterPro" id="IPR017853">
    <property type="entry name" value="GH"/>
</dbReference>
<dbReference type="GO" id="GO:0005975">
    <property type="term" value="P:carbohydrate metabolic process"/>
    <property type="evidence" value="ECO:0007669"/>
    <property type="project" value="InterPro"/>
</dbReference>
<dbReference type="GO" id="GO:0008061">
    <property type="term" value="F:chitin binding"/>
    <property type="evidence" value="ECO:0007669"/>
    <property type="project" value="InterPro"/>
</dbReference>
<evidence type="ECO:0000259" key="1">
    <source>
        <dbReference type="PROSITE" id="PS51910"/>
    </source>
</evidence>
<feature type="domain" description="GH18" evidence="1">
    <location>
        <begin position="110"/>
        <end position="420"/>
    </location>
</feature>
<organism evidence="2 3">
    <name type="scientific">Paraburkholderia elongata</name>
    <dbReference type="NCBI Taxonomy" id="2675747"/>
    <lineage>
        <taxon>Bacteria</taxon>
        <taxon>Pseudomonadati</taxon>
        <taxon>Pseudomonadota</taxon>
        <taxon>Betaproteobacteria</taxon>
        <taxon>Burkholderiales</taxon>
        <taxon>Burkholderiaceae</taxon>
        <taxon>Paraburkholderia</taxon>
    </lineage>
</organism>
<dbReference type="PANTHER" id="PTHR46066">
    <property type="entry name" value="CHITINASE DOMAIN-CONTAINING PROTEIN 1 FAMILY MEMBER"/>
    <property type="match status" value="1"/>
</dbReference>
<sequence>MTFVAGWPLRRGTALPVTKRRFSLGFKFLLNGPLISSTNESNGAAMKVVSLICAVGATLALFGCGGGSGGTSATSTSIPTASAPVANAPAASTPAVSAPAASTPVSAQAKQVLGYFTGSSDSMVSATAAATPITAVSMDVVLVAADGTLSGALPVNLLSSDLAAGRASYASISNFGATDFDPVIAHGALVTNRATALQNIVALAQTANLTGINLDFEGIDPADRDAYTSFVTDLAVQLHAIHSTLLLSVPAKTSDDATNTWTWPYNYAALGRSADLIQVMTYDETVPNRAPGPVAGSDWMLASLQYAATQIPANKILLGLPAYGYDWNLTAGSGTSVAYKDTPTLLVSTGATPQWDATTNSAHISYTASDGSAHEVWYETAQGLQVKAQFAKTLDLAGVSMWALGDEDASFWSAITAAIN</sequence>
<dbReference type="AlphaFoldDB" id="A0A972NY04"/>
<proteinExistence type="predicted"/>
<dbReference type="PANTHER" id="PTHR46066:SF2">
    <property type="entry name" value="CHITINASE DOMAIN-CONTAINING PROTEIN 1"/>
    <property type="match status" value="1"/>
</dbReference>
<dbReference type="Proteomes" id="UP000655523">
    <property type="component" value="Unassembled WGS sequence"/>
</dbReference>
<dbReference type="InterPro" id="IPR001223">
    <property type="entry name" value="Glyco_hydro18_cat"/>
</dbReference>
<dbReference type="Pfam" id="PF00704">
    <property type="entry name" value="Glyco_hydro_18"/>
    <property type="match status" value="1"/>
</dbReference>
<evidence type="ECO:0000313" key="3">
    <source>
        <dbReference type="Proteomes" id="UP000655523"/>
    </source>
</evidence>
<gene>
    <name evidence="2" type="ORF">GNZ13_47205</name>
</gene>
<protein>
    <submittedName>
        <fullName evidence="2">Spore protein O</fullName>
    </submittedName>
</protein>
<dbReference type="PROSITE" id="PS51910">
    <property type="entry name" value="GH18_2"/>
    <property type="match status" value="1"/>
</dbReference>
<accession>A0A972NY04</accession>
<dbReference type="Gene3D" id="3.20.20.80">
    <property type="entry name" value="Glycosidases"/>
    <property type="match status" value="1"/>
</dbReference>
<comment type="caution">
    <text evidence="2">The sequence shown here is derived from an EMBL/GenBank/DDBJ whole genome shotgun (WGS) entry which is preliminary data.</text>
</comment>
<dbReference type="SUPFAM" id="SSF51445">
    <property type="entry name" value="(Trans)glycosidases"/>
    <property type="match status" value="1"/>
</dbReference>
<evidence type="ECO:0000313" key="2">
    <source>
        <dbReference type="EMBL" id="NPT61916.1"/>
    </source>
</evidence>
<keyword evidence="3" id="KW-1185">Reference proteome</keyword>
<dbReference type="SMART" id="SM00636">
    <property type="entry name" value="Glyco_18"/>
    <property type="match status" value="1"/>
</dbReference>
<dbReference type="Gene3D" id="3.10.50.10">
    <property type="match status" value="1"/>
</dbReference>
<dbReference type="InterPro" id="IPR029070">
    <property type="entry name" value="Chitinase_insertion_sf"/>
</dbReference>
<reference evidence="2 3" key="1">
    <citation type="submission" date="2019-11" db="EMBL/GenBank/DDBJ databases">
        <title>Metabolism of dissolved organic matter in forest soils.</title>
        <authorList>
            <person name="Cyle K.T."/>
            <person name="Wilhelm R.C."/>
            <person name="Martinez C.E."/>
        </authorList>
    </citation>
    <scope>NUCLEOTIDE SEQUENCE [LARGE SCALE GENOMIC DNA]</scope>
    <source>
        <strain evidence="2 3">5N</strain>
    </source>
</reference>
<dbReference type="EMBL" id="WOEZ01000292">
    <property type="protein sequence ID" value="NPT61916.1"/>
    <property type="molecule type" value="Genomic_DNA"/>
</dbReference>